<accession>A0A0D8Y7C0</accession>
<reference evidence="5" key="2">
    <citation type="journal article" date="2016" name="Sci. Rep.">
        <title>Dictyocaulus viviparus genome, variome and transcriptome elucidate lungworm biology and support future intervention.</title>
        <authorList>
            <person name="McNulty S.N."/>
            <person name="Strube C."/>
            <person name="Rosa B.A."/>
            <person name="Martin J.C."/>
            <person name="Tyagi R."/>
            <person name="Choi Y.J."/>
            <person name="Wang Q."/>
            <person name="Hallsworth Pepin K."/>
            <person name="Zhang X."/>
            <person name="Ozersky P."/>
            <person name="Wilson R.K."/>
            <person name="Sternberg P.W."/>
            <person name="Gasser R.B."/>
            <person name="Mitreva M."/>
        </authorList>
    </citation>
    <scope>NUCLEOTIDE SEQUENCE [LARGE SCALE GENOMIC DNA]</scope>
    <source>
        <strain evidence="5">HannoverDv2000</strain>
    </source>
</reference>
<evidence type="ECO:0000256" key="1">
    <source>
        <dbReference type="SAM" id="MobiDB-lite"/>
    </source>
</evidence>
<dbReference type="InterPro" id="IPR052774">
    <property type="entry name" value="Celegans_DevNeuronal_Protein"/>
</dbReference>
<dbReference type="PANTHER" id="PTHR47327">
    <property type="entry name" value="FI18240P1-RELATED"/>
    <property type="match status" value="1"/>
</dbReference>
<dbReference type="Proteomes" id="UP000053766">
    <property type="component" value="Unassembled WGS sequence"/>
</dbReference>
<name>A0A0D8Y7C0_DICVI</name>
<feature type="region of interest" description="Disordered" evidence="1">
    <location>
        <begin position="35"/>
        <end position="65"/>
    </location>
</feature>
<keyword evidence="2" id="KW-0732">Signal</keyword>
<evidence type="ECO:0000313" key="5">
    <source>
        <dbReference type="Proteomes" id="UP000053766"/>
    </source>
</evidence>
<gene>
    <name evidence="4" type="ORF">DICVIV_03341</name>
</gene>
<organism evidence="4 5">
    <name type="scientific">Dictyocaulus viviparus</name>
    <name type="common">Bovine lungworm</name>
    <dbReference type="NCBI Taxonomy" id="29172"/>
    <lineage>
        <taxon>Eukaryota</taxon>
        <taxon>Metazoa</taxon>
        <taxon>Ecdysozoa</taxon>
        <taxon>Nematoda</taxon>
        <taxon>Chromadorea</taxon>
        <taxon>Rhabditida</taxon>
        <taxon>Rhabditina</taxon>
        <taxon>Rhabditomorpha</taxon>
        <taxon>Strongyloidea</taxon>
        <taxon>Metastrongylidae</taxon>
        <taxon>Dictyocaulus</taxon>
    </lineage>
</organism>
<dbReference type="SMART" id="SM00473">
    <property type="entry name" value="PAN_AP"/>
    <property type="match status" value="3"/>
</dbReference>
<dbReference type="EMBL" id="KN716204">
    <property type="protein sequence ID" value="KJH50491.1"/>
    <property type="molecule type" value="Genomic_DNA"/>
</dbReference>
<dbReference type="CDD" id="cd01099">
    <property type="entry name" value="PAN_AP_HGF"/>
    <property type="match status" value="1"/>
</dbReference>
<evidence type="ECO:0000313" key="4">
    <source>
        <dbReference type="EMBL" id="KJH50491.1"/>
    </source>
</evidence>
<feature type="domain" description="Apple" evidence="3">
    <location>
        <begin position="172"/>
        <end position="251"/>
    </location>
</feature>
<dbReference type="PANTHER" id="PTHR47327:SF4">
    <property type="entry name" value="APPLE DOMAIN-CONTAINING PROTEIN-RELATED"/>
    <property type="match status" value="1"/>
</dbReference>
<feature type="signal peptide" evidence="2">
    <location>
        <begin position="1"/>
        <end position="29"/>
    </location>
</feature>
<reference evidence="4 5" key="1">
    <citation type="submission" date="2013-11" db="EMBL/GenBank/DDBJ databases">
        <title>Draft genome of the bovine lungworm Dictyocaulus viviparus.</title>
        <authorList>
            <person name="Mitreva M."/>
        </authorList>
    </citation>
    <scope>NUCLEOTIDE SEQUENCE [LARGE SCALE GENOMIC DNA]</scope>
    <source>
        <strain evidence="4 5">HannoverDv2000</strain>
    </source>
</reference>
<dbReference type="PROSITE" id="PS50948">
    <property type="entry name" value="PAN"/>
    <property type="match status" value="3"/>
</dbReference>
<evidence type="ECO:0000259" key="3">
    <source>
        <dbReference type="PROSITE" id="PS50948"/>
    </source>
</evidence>
<sequence>MSRPTCIRFEKWVQFSALLMVLLIESAISIGSLKNGRSSNDSNASNILTSNDDVPHSPSSGEKIGKKLKVERATAQEHRLIVAGIPDISRFPVERATAQEHRLIVAGIPDISRISLACIHTVERATAQEHRLIVAGIPDISRLMFFYETDRPFELKKTQLSLGINSIAADPCFRRYANCIIVNAQPYERRSSTSLSRCKSHCLNSQTGVYSCRSFIFDNINQICDLFSHYGDQAPARLLKFQSRDYFEPTHAVQCLNFVETRTQLASIITRQHTTRLPTRSTNRDDTRQLKLKDQVELKAIMKLADVADFNYQNPSMTCPVGKKISLLRHGILQYSSFLRTEGFVLYNNDDLTMKVSDVSECVLACNLNKYSSFLRTEGFVLYNNDDLTMKVSDVSECVLACNLNKISGNALDCRSFDYTPPLCSFSSESSVPLGSGQLKQRNGSFYYEKTCRLTRRTLDPLRTLLFRAHEKLLASPLKTCSPTITRFPQMVLVGFAESVSDTSSFEACLDNCLDSQRKFGFDCISGMYFFEESQLNCILNSEDRHTQSDLFAEENMDIVDYFEIDCDESIRKKQHDDFKTHGKQPFHHH</sequence>
<dbReference type="Pfam" id="PF00024">
    <property type="entry name" value="PAN_1"/>
    <property type="match status" value="3"/>
</dbReference>
<dbReference type="OrthoDB" id="5855977at2759"/>
<dbReference type="AlphaFoldDB" id="A0A0D8Y7C0"/>
<proteinExistence type="predicted"/>
<feature type="compositionally biased region" description="Polar residues" evidence="1">
    <location>
        <begin position="35"/>
        <end position="60"/>
    </location>
</feature>
<feature type="domain" description="Apple" evidence="3">
    <location>
        <begin position="481"/>
        <end position="567"/>
    </location>
</feature>
<keyword evidence="5" id="KW-1185">Reference proteome</keyword>
<protein>
    <submittedName>
        <fullName evidence="4">PAN domain protein</fullName>
    </submittedName>
</protein>
<dbReference type="Gene3D" id="3.50.4.10">
    <property type="entry name" value="Hepatocyte Growth Factor"/>
    <property type="match status" value="3"/>
</dbReference>
<dbReference type="InterPro" id="IPR003609">
    <property type="entry name" value="Pan_app"/>
</dbReference>
<dbReference type="SUPFAM" id="SSF57414">
    <property type="entry name" value="Hairpin loop containing domain-like"/>
    <property type="match status" value="3"/>
</dbReference>
<evidence type="ECO:0000256" key="2">
    <source>
        <dbReference type="SAM" id="SignalP"/>
    </source>
</evidence>
<feature type="domain" description="Apple" evidence="3">
    <location>
        <begin position="366"/>
        <end position="452"/>
    </location>
</feature>
<feature type="chain" id="PRO_5002336411" evidence="2">
    <location>
        <begin position="30"/>
        <end position="590"/>
    </location>
</feature>
<dbReference type="GO" id="GO:0009653">
    <property type="term" value="P:anatomical structure morphogenesis"/>
    <property type="evidence" value="ECO:0007669"/>
    <property type="project" value="TreeGrafter"/>
</dbReference>